<evidence type="ECO:0000256" key="1">
    <source>
        <dbReference type="ARBA" id="ARBA00009820"/>
    </source>
</evidence>
<keyword evidence="3" id="KW-1185">Reference proteome</keyword>
<dbReference type="AlphaFoldDB" id="A0AA48HTQ0"/>
<dbReference type="Proteomes" id="UP001330184">
    <property type="component" value="Chromosome"/>
</dbReference>
<dbReference type="EMBL" id="AP027268">
    <property type="protein sequence ID" value="BDW94241.1"/>
    <property type="molecule type" value="Genomic_DNA"/>
</dbReference>
<evidence type="ECO:0000313" key="3">
    <source>
        <dbReference type="Proteomes" id="UP001330184"/>
    </source>
</evidence>
<accession>A0AA48HTQ0</accession>
<comment type="similarity">
    <text evidence="1">Belongs to the TolB family.</text>
</comment>
<dbReference type="PANTHER" id="PTHR36842:SF1">
    <property type="entry name" value="PROTEIN TOLB"/>
    <property type="match status" value="1"/>
</dbReference>
<reference evidence="2 3" key="1">
    <citation type="submission" date="2023-01" db="EMBL/GenBank/DDBJ databases">
        <title>Complete genome sequence of Muricauda aquimarina strain IFOP_LL357.</title>
        <authorList>
            <person name="Gajardo G."/>
            <person name="Ueki S."/>
            <person name="Maruyama F."/>
        </authorList>
    </citation>
    <scope>NUCLEOTIDE SEQUENCE [LARGE SCALE GENOMIC DNA]</scope>
    <source>
        <strain evidence="2 3">IFOP_LL357</strain>
    </source>
</reference>
<dbReference type="Gene3D" id="2.120.10.30">
    <property type="entry name" value="TolB, C-terminal domain"/>
    <property type="match status" value="1"/>
</dbReference>
<gene>
    <name evidence="2" type="ORF">MACH07_30730</name>
</gene>
<organism evidence="2 3">
    <name type="scientific">Flagellimonas marinaquae</name>
    <dbReference type="NCBI Taxonomy" id="254955"/>
    <lineage>
        <taxon>Bacteria</taxon>
        <taxon>Pseudomonadati</taxon>
        <taxon>Bacteroidota</taxon>
        <taxon>Flavobacteriia</taxon>
        <taxon>Flavobacteriales</taxon>
        <taxon>Flavobacteriaceae</taxon>
        <taxon>Flagellimonas</taxon>
    </lineage>
</organism>
<dbReference type="InterPro" id="IPR011659">
    <property type="entry name" value="WD40"/>
</dbReference>
<dbReference type="PANTHER" id="PTHR36842">
    <property type="entry name" value="PROTEIN TOLB HOMOLOG"/>
    <property type="match status" value="1"/>
</dbReference>
<protein>
    <recommendedName>
        <fullName evidence="4">TolB protein</fullName>
    </recommendedName>
</protein>
<dbReference type="PROSITE" id="PS51257">
    <property type="entry name" value="PROKAR_LIPOPROTEIN"/>
    <property type="match status" value="1"/>
</dbReference>
<evidence type="ECO:0000313" key="2">
    <source>
        <dbReference type="EMBL" id="BDW94241.1"/>
    </source>
</evidence>
<sequence length="317" mass="36580">MVKVITSLGIVLLLMSCNTDKQKNQPELGLVYNVLLDADIDNYEVFSMELDGSNKTNITDRPDLEWTYFSQEDTLYFISDRNACKRCYFLYKSSFDGENIQKVSDLELADSWMSTRHNGSELIVKPKLIDESTFYVLNKNGKIIKRLETGLPFAADPLFVNNGEQIVFRGGRTNSKRVQGFNEELYIIDEDGKNLKQLTHYPEQDTTAAQYGYRAGAPKLHPTENFVTYQSKQNGKYSLYAVSLDGNKSWKLTENKQNEGWHDWSPDGNWLAIELFDNEQSQFHIGLMNWETKELKILTDDTYTYQQAPNFIWKSGE</sequence>
<proteinExistence type="inferred from homology"/>
<dbReference type="Pfam" id="PF07676">
    <property type="entry name" value="PD40"/>
    <property type="match status" value="1"/>
</dbReference>
<evidence type="ECO:0008006" key="4">
    <source>
        <dbReference type="Google" id="ProtNLM"/>
    </source>
</evidence>
<dbReference type="SUPFAM" id="SSF82171">
    <property type="entry name" value="DPP6 N-terminal domain-like"/>
    <property type="match status" value="1"/>
</dbReference>
<dbReference type="InterPro" id="IPR011042">
    <property type="entry name" value="6-blade_b-propeller_TolB-like"/>
</dbReference>
<name>A0AA48HTQ0_9FLAO</name>
<dbReference type="RefSeq" id="WP_224836752.1">
    <property type="nucleotide sequence ID" value="NZ_AP027268.1"/>
</dbReference>